<gene>
    <name evidence="7" type="ORF">HJC23_007859</name>
</gene>
<accession>A0ABD3R0J3</accession>
<comment type="subcellular location">
    <subcellularLocation>
        <location evidence="5">Cytoplasm</location>
    </subcellularLocation>
</comment>
<protein>
    <recommendedName>
        <fullName evidence="2 5">D-aminoacyl-tRNA deacylase</fullName>
        <ecNumber evidence="2 5">3.1.1.96</ecNumber>
    </recommendedName>
</protein>
<dbReference type="FunFam" id="3.50.80.10:FF:000001">
    <property type="entry name" value="D-aminoacyl-tRNA deacylase"/>
    <property type="match status" value="1"/>
</dbReference>
<dbReference type="Gene3D" id="3.50.80.10">
    <property type="entry name" value="D-tyrosyl-tRNA(Tyr) deacylase"/>
    <property type="match status" value="1"/>
</dbReference>
<dbReference type="InterPro" id="IPR003732">
    <property type="entry name" value="Daa-tRNA_deacyls_DTD"/>
</dbReference>
<keyword evidence="6" id="KW-0472">Membrane</keyword>
<reference evidence="7 8" key="1">
    <citation type="journal article" date="2020" name="G3 (Bethesda)">
        <title>Improved Reference Genome for Cyclotella cryptica CCMP332, a Model for Cell Wall Morphogenesis, Salinity Adaptation, and Lipid Production in Diatoms (Bacillariophyta).</title>
        <authorList>
            <person name="Roberts W.R."/>
            <person name="Downey K.M."/>
            <person name="Ruck E.C."/>
            <person name="Traller J.C."/>
            <person name="Alverson A.J."/>
        </authorList>
    </citation>
    <scope>NUCLEOTIDE SEQUENCE [LARGE SCALE GENOMIC DNA]</scope>
    <source>
        <strain evidence="7 8">CCMP332</strain>
    </source>
</reference>
<dbReference type="NCBIfam" id="TIGR00256">
    <property type="entry name" value="D-aminoacyl-tRNA deacylase"/>
    <property type="match status" value="1"/>
</dbReference>
<dbReference type="Pfam" id="PF02580">
    <property type="entry name" value="Tyr_Deacylase"/>
    <property type="match status" value="1"/>
</dbReference>
<organism evidence="7 8">
    <name type="scientific">Cyclotella cryptica</name>
    <dbReference type="NCBI Taxonomy" id="29204"/>
    <lineage>
        <taxon>Eukaryota</taxon>
        <taxon>Sar</taxon>
        <taxon>Stramenopiles</taxon>
        <taxon>Ochrophyta</taxon>
        <taxon>Bacillariophyta</taxon>
        <taxon>Coscinodiscophyceae</taxon>
        <taxon>Thalassiosirophycidae</taxon>
        <taxon>Stephanodiscales</taxon>
        <taxon>Stephanodiscaceae</taxon>
        <taxon>Cyclotella</taxon>
    </lineage>
</organism>
<dbReference type="SUPFAM" id="SSF69500">
    <property type="entry name" value="DTD-like"/>
    <property type="match status" value="1"/>
</dbReference>
<evidence type="ECO:0000256" key="6">
    <source>
        <dbReference type="SAM" id="Phobius"/>
    </source>
</evidence>
<dbReference type="PANTHER" id="PTHR10472">
    <property type="entry name" value="D-TYROSYL-TRNA TYR DEACYLASE"/>
    <property type="match status" value="1"/>
</dbReference>
<feature type="transmembrane region" description="Helical" evidence="6">
    <location>
        <begin position="21"/>
        <end position="41"/>
    </location>
</feature>
<evidence type="ECO:0000256" key="1">
    <source>
        <dbReference type="ARBA" id="ARBA00009673"/>
    </source>
</evidence>
<comment type="catalytic activity">
    <reaction evidence="3">
        <text>glycyl-tRNA(Ala) + H2O = tRNA(Ala) + glycine + H(+)</text>
        <dbReference type="Rhea" id="RHEA:53744"/>
        <dbReference type="Rhea" id="RHEA-COMP:9657"/>
        <dbReference type="Rhea" id="RHEA-COMP:13640"/>
        <dbReference type="ChEBI" id="CHEBI:15377"/>
        <dbReference type="ChEBI" id="CHEBI:15378"/>
        <dbReference type="ChEBI" id="CHEBI:57305"/>
        <dbReference type="ChEBI" id="CHEBI:78442"/>
        <dbReference type="ChEBI" id="CHEBI:78522"/>
        <dbReference type="EC" id="3.1.1.96"/>
    </reaction>
</comment>
<keyword evidence="6" id="KW-0812">Transmembrane</keyword>
<keyword evidence="8" id="KW-1185">Reference proteome</keyword>
<dbReference type="GO" id="GO:0000049">
    <property type="term" value="F:tRNA binding"/>
    <property type="evidence" value="ECO:0007669"/>
    <property type="project" value="UniProtKB-KW"/>
</dbReference>
<evidence type="ECO:0000256" key="2">
    <source>
        <dbReference type="ARBA" id="ARBA00013056"/>
    </source>
</evidence>
<keyword evidence="5" id="KW-0378">Hydrolase</keyword>
<keyword evidence="5" id="KW-0694">RNA-binding</keyword>
<keyword evidence="6" id="KW-1133">Transmembrane helix</keyword>
<evidence type="ECO:0000313" key="7">
    <source>
        <dbReference type="EMBL" id="KAL3805898.1"/>
    </source>
</evidence>
<dbReference type="InterPro" id="IPR023509">
    <property type="entry name" value="DTD-like_sf"/>
</dbReference>
<evidence type="ECO:0000256" key="4">
    <source>
        <dbReference type="ARBA" id="ARBA00048018"/>
    </source>
</evidence>
<evidence type="ECO:0000313" key="8">
    <source>
        <dbReference type="Proteomes" id="UP001516023"/>
    </source>
</evidence>
<evidence type="ECO:0000256" key="5">
    <source>
        <dbReference type="RuleBase" id="RU003470"/>
    </source>
</evidence>
<comment type="similarity">
    <text evidence="1 5">Belongs to the DTD family.</text>
</comment>
<evidence type="ECO:0000256" key="3">
    <source>
        <dbReference type="ARBA" id="ARBA00047676"/>
    </source>
</evidence>
<dbReference type="Proteomes" id="UP001516023">
    <property type="component" value="Unassembled WGS sequence"/>
</dbReference>
<name>A0ABD3R0J3_9STRA</name>
<keyword evidence="5" id="KW-0963">Cytoplasm</keyword>
<sequence length="206" mass="23083">MSNKERFTRITSVFIQPFSKIHLLIVIALLIVPATAMKIVIQRVKSASVSISVNQQPTRISVIGPGILALVGLHAEDTSSDLEWCAKRLLAVKLWENDSGSQWRQHVKQKGFEILCVSQFTLYGTLSKKNQPDYKLAMKSVQAEEMYTMFLGMLKEGYEENKIQDGKFGEMMDVELVNDGPVTLVIDSREELMGSRVSSVESLNEA</sequence>
<dbReference type="AlphaFoldDB" id="A0ABD3R0J3"/>
<comment type="caution">
    <text evidence="7">The sequence shown here is derived from an EMBL/GenBank/DDBJ whole genome shotgun (WGS) entry which is preliminary data.</text>
</comment>
<dbReference type="GO" id="GO:0005737">
    <property type="term" value="C:cytoplasm"/>
    <property type="evidence" value="ECO:0007669"/>
    <property type="project" value="UniProtKB-SubCell"/>
</dbReference>
<dbReference type="EMBL" id="JABMIG020000001">
    <property type="protein sequence ID" value="KAL3805898.1"/>
    <property type="molecule type" value="Genomic_DNA"/>
</dbReference>
<dbReference type="PANTHER" id="PTHR10472:SF5">
    <property type="entry name" value="D-AMINOACYL-TRNA DEACYLASE 1"/>
    <property type="match status" value="1"/>
</dbReference>
<keyword evidence="5" id="KW-0820">tRNA-binding</keyword>
<dbReference type="GO" id="GO:0051499">
    <property type="term" value="F:D-aminoacyl-tRNA deacylase activity"/>
    <property type="evidence" value="ECO:0007669"/>
    <property type="project" value="UniProtKB-EC"/>
</dbReference>
<dbReference type="EC" id="3.1.1.96" evidence="2 5"/>
<comment type="catalytic activity">
    <reaction evidence="4">
        <text>a D-aminoacyl-tRNA + H2O = a tRNA + a D-alpha-amino acid + H(+)</text>
        <dbReference type="Rhea" id="RHEA:13953"/>
        <dbReference type="Rhea" id="RHEA-COMP:10123"/>
        <dbReference type="Rhea" id="RHEA-COMP:10124"/>
        <dbReference type="ChEBI" id="CHEBI:15377"/>
        <dbReference type="ChEBI" id="CHEBI:15378"/>
        <dbReference type="ChEBI" id="CHEBI:59871"/>
        <dbReference type="ChEBI" id="CHEBI:78442"/>
        <dbReference type="ChEBI" id="CHEBI:79333"/>
        <dbReference type="EC" id="3.1.1.96"/>
    </reaction>
</comment>
<proteinExistence type="inferred from homology"/>